<name>A0A2S7IP30_9BACT</name>
<evidence type="ECO:0000256" key="8">
    <source>
        <dbReference type="ARBA" id="ARBA00023014"/>
    </source>
</evidence>
<keyword evidence="4 9" id="KW-0479">Metal-binding</keyword>
<comment type="cofactor">
    <cofactor evidence="9">
        <name>[4Fe-4S] cluster</name>
        <dbReference type="ChEBI" id="CHEBI:49883"/>
    </cofactor>
    <text evidence="9">Binds 2 [4Fe-4S] clusters per monomer.</text>
</comment>
<comment type="cofactor">
    <cofactor evidence="9">
        <name>cob(II)alamin</name>
        <dbReference type="ChEBI" id="CHEBI:16304"/>
    </cofactor>
</comment>
<feature type="binding site" evidence="9">
    <location>
        <position position="161"/>
    </location>
    <ligand>
        <name>cob(II)alamin</name>
        <dbReference type="ChEBI" id="CHEBI:16304"/>
    </ligand>
</feature>
<comment type="subcellular location">
    <subcellularLocation>
        <location evidence="9">Cytoplasm</location>
    </subcellularLocation>
</comment>
<keyword evidence="8 9" id="KW-0411">Iron-sulfur</keyword>
<evidence type="ECO:0000256" key="6">
    <source>
        <dbReference type="ARBA" id="ARBA00023002"/>
    </source>
</evidence>
<evidence type="ECO:0000256" key="2">
    <source>
        <dbReference type="ARBA" id="ARBA00022490"/>
    </source>
</evidence>
<evidence type="ECO:0000259" key="10">
    <source>
        <dbReference type="PROSITE" id="PS51379"/>
    </source>
</evidence>
<feature type="binding site" evidence="9">
    <location>
        <position position="244"/>
    </location>
    <ligand>
        <name>[4Fe-4S] cluster</name>
        <dbReference type="ChEBI" id="CHEBI:49883"/>
        <label>2</label>
    </ligand>
</feature>
<dbReference type="EMBL" id="PTRA01000001">
    <property type="protein sequence ID" value="PQA59310.1"/>
    <property type="molecule type" value="Genomic_DNA"/>
</dbReference>
<feature type="binding site" evidence="9">
    <location>
        <position position="191"/>
    </location>
    <ligand>
        <name>[4Fe-4S] cluster</name>
        <dbReference type="ChEBI" id="CHEBI:49883"/>
        <label>1</label>
    </ligand>
</feature>
<dbReference type="GO" id="GO:0051539">
    <property type="term" value="F:4 iron, 4 sulfur cluster binding"/>
    <property type="evidence" value="ECO:0007669"/>
    <property type="project" value="UniProtKB-KW"/>
</dbReference>
<organism evidence="11 12">
    <name type="scientific">Siphonobacter curvatus</name>
    <dbReference type="NCBI Taxonomy" id="2094562"/>
    <lineage>
        <taxon>Bacteria</taxon>
        <taxon>Pseudomonadati</taxon>
        <taxon>Bacteroidota</taxon>
        <taxon>Cytophagia</taxon>
        <taxon>Cytophagales</taxon>
        <taxon>Cytophagaceae</taxon>
        <taxon>Siphonobacter</taxon>
    </lineage>
</organism>
<evidence type="ECO:0000256" key="7">
    <source>
        <dbReference type="ARBA" id="ARBA00023004"/>
    </source>
</evidence>
<keyword evidence="9" id="KW-0170">Cobalt</keyword>
<comment type="function">
    <text evidence="9">Catalyzes the conversion of epoxyqueuosine (oQ) to queuosine (Q), which is a hypermodified base found in the wobble positions of tRNA(Asp), tRNA(Asn), tRNA(His) and tRNA(Tyr).</text>
</comment>
<dbReference type="GO" id="GO:0046872">
    <property type="term" value="F:metal ion binding"/>
    <property type="evidence" value="ECO:0007669"/>
    <property type="project" value="UniProtKB-KW"/>
</dbReference>
<dbReference type="Pfam" id="PF08331">
    <property type="entry name" value="QueG_DUF1730"/>
    <property type="match status" value="1"/>
</dbReference>
<dbReference type="Proteomes" id="UP000239590">
    <property type="component" value="Unassembled WGS sequence"/>
</dbReference>
<dbReference type="GO" id="GO:0031419">
    <property type="term" value="F:cobalamin binding"/>
    <property type="evidence" value="ECO:0007669"/>
    <property type="project" value="UniProtKB-KW"/>
</dbReference>
<feature type="binding site" evidence="9">
    <location>
        <position position="172"/>
    </location>
    <ligand>
        <name>cob(II)alamin</name>
        <dbReference type="ChEBI" id="CHEBI:16304"/>
    </ligand>
</feature>
<feature type="binding site" evidence="9">
    <location>
        <position position="197"/>
    </location>
    <ligand>
        <name>[4Fe-4S] cluster</name>
        <dbReference type="ChEBI" id="CHEBI:49883"/>
        <label>1</label>
    </ligand>
</feature>
<feature type="binding site" evidence="9">
    <location>
        <position position="219"/>
    </location>
    <ligand>
        <name>cob(II)alamin</name>
        <dbReference type="ChEBI" id="CHEBI:16304"/>
    </ligand>
</feature>
<feature type="domain" description="4Fe-4S ferredoxin-type" evidence="10">
    <location>
        <begin position="184"/>
        <end position="211"/>
    </location>
</feature>
<accession>A0A2S7IP30</accession>
<evidence type="ECO:0000256" key="5">
    <source>
        <dbReference type="ARBA" id="ARBA00022785"/>
    </source>
</evidence>
<proteinExistence type="inferred from homology"/>
<feature type="binding site" evidence="9">
    <location>
        <position position="158"/>
    </location>
    <ligand>
        <name>cob(II)alamin</name>
        <dbReference type="ChEBI" id="CHEBI:16304"/>
    </ligand>
</feature>
<feature type="binding site" evidence="9">
    <location>
        <position position="226"/>
    </location>
    <ligand>
        <name>tRNA</name>
        <dbReference type="ChEBI" id="CHEBI:17843"/>
    </ligand>
</feature>
<evidence type="ECO:0000256" key="4">
    <source>
        <dbReference type="ARBA" id="ARBA00022723"/>
    </source>
</evidence>
<feature type="binding site" evidence="9">
    <location>
        <position position="194"/>
    </location>
    <ligand>
        <name>[4Fe-4S] cluster</name>
        <dbReference type="ChEBI" id="CHEBI:49883"/>
        <label>1</label>
    </ligand>
</feature>
<keyword evidence="1 9" id="KW-0004">4Fe-4S</keyword>
<evidence type="ECO:0000256" key="3">
    <source>
        <dbReference type="ARBA" id="ARBA00022694"/>
    </source>
</evidence>
<dbReference type="AlphaFoldDB" id="A0A2S7IP30"/>
<comment type="pathway">
    <text evidence="9">tRNA modification; tRNA-queuosine biosynthesis.</text>
</comment>
<comment type="caution">
    <text evidence="11">The sequence shown here is derived from an EMBL/GenBank/DDBJ whole genome shotgun (WGS) entry which is preliminary data.</text>
</comment>
<keyword evidence="6 9" id="KW-0560">Oxidoreductase</keyword>
<comment type="similarity">
    <text evidence="9">Belongs to the QueG family.</text>
</comment>
<dbReference type="PANTHER" id="PTHR30002:SF4">
    <property type="entry name" value="EPOXYQUEUOSINE REDUCTASE"/>
    <property type="match status" value="1"/>
</dbReference>
<dbReference type="InterPro" id="IPR017896">
    <property type="entry name" value="4Fe4S_Fe-S-bd"/>
</dbReference>
<keyword evidence="5 9" id="KW-0671">Queuosine biosynthesis</keyword>
<feature type="binding site" evidence="9">
    <location>
        <position position="217"/>
    </location>
    <ligand>
        <name>[4Fe-4S] cluster</name>
        <dbReference type="ChEBI" id="CHEBI:49883"/>
        <label>2</label>
    </ligand>
</feature>
<gene>
    <name evidence="9 11" type="primary">queG</name>
    <name evidence="11" type="ORF">C5O19_06565</name>
</gene>
<reference evidence="12" key="1">
    <citation type="submission" date="2018-02" db="EMBL/GenBank/DDBJ databases">
        <title>Genome sequencing of Solimonas sp. HR-BB.</title>
        <authorList>
            <person name="Lee Y."/>
            <person name="Jeon C.O."/>
        </authorList>
    </citation>
    <scope>NUCLEOTIDE SEQUENCE [LARGE SCALE GENOMIC DNA]</scope>
    <source>
        <strain evidence="12">HR-U</strain>
    </source>
</reference>
<dbReference type="PROSITE" id="PS51379">
    <property type="entry name" value="4FE4S_FER_2"/>
    <property type="match status" value="1"/>
</dbReference>
<feature type="binding site" evidence="9">
    <location>
        <position position="201"/>
    </location>
    <ligand>
        <name>[4Fe-4S] cluster</name>
        <dbReference type="ChEBI" id="CHEBI:49883"/>
        <label>2</label>
    </ligand>
</feature>
<dbReference type="InterPro" id="IPR004453">
    <property type="entry name" value="QueG"/>
</dbReference>
<dbReference type="InterPro" id="IPR013542">
    <property type="entry name" value="QueG_DUF1730"/>
</dbReference>
<feature type="binding site" evidence="9">
    <location>
        <position position="64"/>
    </location>
    <ligand>
        <name>cob(II)alamin</name>
        <dbReference type="ChEBI" id="CHEBI:16304"/>
    </ligand>
</feature>
<keyword evidence="2 9" id="KW-0963">Cytoplasm</keyword>
<dbReference type="GO" id="GO:0052693">
    <property type="term" value="F:epoxyqueuosine reductase activity"/>
    <property type="evidence" value="ECO:0007669"/>
    <property type="project" value="UniProtKB-UniRule"/>
</dbReference>
<evidence type="ECO:0000313" key="12">
    <source>
        <dbReference type="Proteomes" id="UP000239590"/>
    </source>
</evidence>
<dbReference type="OrthoDB" id="9784571at2"/>
<comment type="catalytic activity">
    <reaction evidence="9">
        <text>epoxyqueuosine(34) in tRNA + AH2 = queuosine(34) in tRNA + A + H2O</text>
        <dbReference type="Rhea" id="RHEA:32159"/>
        <dbReference type="Rhea" id="RHEA-COMP:18571"/>
        <dbReference type="Rhea" id="RHEA-COMP:18582"/>
        <dbReference type="ChEBI" id="CHEBI:13193"/>
        <dbReference type="ChEBI" id="CHEBI:15377"/>
        <dbReference type="ChEBI" id="CHEBI:17499"/>
        <dbReference type="ChEBI" id="CHEBI:194431"/>
        <dbReference type="ChEBI" id="CHEBI:194443"/>
        <dbReference type="EC" id="1.17.99.6"/>
    </reaction>
</comment>
<protein>
    <recommendedName>
        <fullName evidence="9">Epoxyqueuosine reductase</fullName>
        <ecNumber evidence="9">1.17.99.6</ecNumber>
    </recommendedName>
    <alternativeName>
        <fullName evidence="9">Queuosine biosynthesis protein QueG</fullName>
    </alternativeName>
</protein>
<comment type="subunit">
    <text evidence="9">Monomer.</text>
</comment>
<evidence type="ECO:0000256" key="1">
    <source>
        <dbReference type="ARBA" id="ARBA00022485"/>
    </source>
</evidence>
<evidence type="ECO:0000256" key="9">
    <source>
        <dbReference type="HAMAP-Rule" id="MF_00916"/>
    </source>
</evidence>
<dbReference type="GO" id="GO:0005737">
    <property type="term" value="C:cytoplasm"/>
    <property type="evidence" value="ECO:0007669"/>
    <property type="project" value="UniProtKB-SubCell"/>
</dbReference>
<dbReference type="PANTHER" id="PTHR30002">
    <property type="entry name" value="EPOXYQUEUOSINE REDUCTASE"/>
    <property type="match status" value="1"/>
</dbReference>
<dbReference type="RefSeq" id="WP_104710702.1">
    <property type="nucleotide sequence ID" value="NZ_PTRA01000001.1"/>
</dbReference>
<dbReference type="UniPathway" id="UPA00392"/>
<dbReference type="HAMAP" id="MF_00916">
    <property type="entry name" value="QueG"/>
    <property type="match status" value="1"/>
</dbReference>
<feature type="binding site" evidence="9">
    <location>
        <position position="137"/>
    </location>
    <ligand>
        <name>cob(II)alamin</name>
        <dbReference type="ChEBI" id="CHEBI:16304"/>
    </ligand>
</feature>
<evidence type="ECO:0000313" key="11">
    <source>
        <dbReference type="EMBL" id="PQA59310.1"/>
    </source>
</evidence>
<keyword evidence="3 9" id="KW-0819">tRNA processing</keyword>
<feature type="active site" description="Proton donor" evidence="9">
    <location>
        <position position="137"/>
    </location>
</feature>
<sequence>MTVSDIIQQENALRIKEIARDLGFDFCGISRADFLEEEAPRLEKWLRLGRHGKMQYMENHFDKRLDPRLLVEGAKSVVSLLYNYYPEETLPEGDEDLKIAKYAYGVDYHFVIKDKLKDFLSRIQEEIGAVDGRCFVDSAPVMEKAWAKQAGLGWIGKNSNLITRKSGSFFFIAELIIDLDLQPDGPMADYCGTCTRCIDACPTDAISEPYGVDGSRCISYLTIELKESIPESFKGHTKNWVFGCDICQDVCPWNRFSQPHRESAFHLPDELKTFQARDWQELTEETFRRVFKKSPLKRAKYEGLQRNVLFVTE</sequence>
<comment type="caution">
    <text evidence="9">Lacks conserved residue(s) required for the propagation of feature annotation.</text>
</comment>
<dbReference type="EC" id="1.17.99.6" evidence="9"/>
<dbReference type="InterPro" id="IPR017900">
    <property type="entry name" value="4Fe4S_Fe_S_CS"/>
</dbReference>
<keyword evidence="9" id="KW-0846">Cobalamin</keyword>
<feature type="binding site" evidence="9">
    <location>
        <position position="247"/>
    </location>
    <ligand>
        <name>[4Fe-4S] cluster</name>
        <dbReference type="ChEBI" id="CHEBI:49883"/>
        <label>2</label>
    </ligand>
</feature>
<dbReference type="Pfam" id="PF13484">
    <property type="entry name" value="Fer4_16"/>
    <property type="match status" value="1"/>
</dbReference>
<dbReference type="GO" id="GO:0008616">
    <property type="term" value="P:tRNA queuosine(34) biosynthetic process"/>
    <property type="evidence" value="ECO:0007669"/>
    <property type="project" value="UniProtKB-UniRule"/>
</dbReference>
<feature type="binding site" evidence="9">
    <location>
        <position position="251"/>
    </location>
    <ligand>
        <name>[4Fe-4S] cluster</name>
        <dbReference type="ChEBI" id="CHEBI:49883"/>
        <label>1</label>
    </ligand>
</feature>
<dbReference type="NCBIfam" id="TIGR00276">
    <property type="entry name" value="tRNA epoxyqueuosine(34) reductase QueG"/>
    <property type="match status" value="1"/>
</dbReference>
<dbReference type="SUPFAM" id="SSF46548">
    <property type="entry name" value="alpha-helical ferredoxin"/>
    <property type="match status" value="1"/>
</dbReference>
<feature type="binding site" evidence="9">
    <location>
        <begin position="244"/>
        <end position="245"/>
    </location>
    <ligand>
        <name>cob(II)alamin</name>
        <dbReference type="ChEBI" id="CHEBI:16304"/>
    </ligand>
</feature>
<dbReference type="PROSITE" id="PS00198">
    <property type="entry name" value="4FE4S_FER_1"/>
    <property type="match status" value="1"/>
</dbReference>
<keyword evidence="7 9" id="KW-0408">Iron</keyword>
<keyword evidence="12" id="KW-1185">Reference proteome</keyword>
<dbReference type="Gene3D" id="3.30.70.20">
    <property type="match status" value="1"/>
</dbReference>